<organism evidence="1 2">
    <name type="scientific">Leptonema illini</name>
    <dbReference type="NCBI Taxonomy" id="183"/>
    <lineage>
        <taxon>Bacteria</taxon>
        <taxon>Pseudomonadati</taxon>
        <taxon>Spirochaetota</taxon>
        <taxon>Spirochaetia</taxon>
        <taxon>Leptospirales</taxon>
        <taxon>Leptospiraceae</taxon>
        <taxon>Leptonema</taxon>
    </lineage>
</organism>
<dbReference type="AlphaFoldDB" id="A0A833H4J7"/>
<reference evidence="1 2" key="1">
    <citation type="submission" date="2019-10" db="EMBL/GenBank/DDBJ databases">
        <title>Extracellular Electron Transfer in a Candidatus Methanoperedens spp. Enrichment Culture.</title>
        <authorList>
            <person name="Berger S."/>
            <person name="Rangel Shaw D."/>
            <person name="Berben T."/>
            <person name="In 'T Zandt M."/>
            <person name="Frank J."/>
            <person name="Reimann J."/>
            <person name="Jetten M.S.M."/>
            <person name="Welte C.U."/>
        </authorList>
    </citation>
    <scope>NUCLEOTIDE SEQUENCE [LARGE SCALE GENOMIC DNA]</scope>
    <source>
        <strain evidence="1">SB12</strain>
    </source>
</reference>
<sequence>MGQYTIRGVSTDLDRAIRKRATERQISVNQASLDLLRHGLEQEFQNHDLDFVQGSWVSEESADAEFDAALNEQRRIDAGLWKSKKPTGKR</sequence>
<dbReference type="Proteomes" id="UP000460298">
    <property type="component" value="Unassembled WGS sequence"/>
</dbReference>
<gene>
    <name evidence="1" type="ORF">F9K24_03005</name>
</gene>
<proteinExistence type="predicted"/>
<accession>A0A833H4J7</accession>
<evidence type="ECO:0000313" key="1">
    <source>
        <dbReference type="EMBL" id="KAB2934760.1"/>
    </source>
</evidence>
<name>A0A833H4J7_9LEPT</name>
<evidence type="ECO:0000313" key="2">
    <source>
        <dbReference type="Proteomes" id="UP000460298"/>
    </source>
</evidence>
<comment type="caution">
    <text evidence="1">The sequence shown here is derived from an EMBL/GenBank/DDBJ whole genome shotgun (WGS) entry which is preliminary data.</text>
</comment>
<dbReference type="EMBL" id="WBUI01000002">
    <property type="protein sequence ID" value="KAB2934760.1"/>
    <property type="molecule type" value="Genomic_DNA"/>
</dbReference>
<protein>
    <submittedName>
        <fullName evidence="1">Antitoxin</fullName>
    </submittedName>
</protein>